<feature type="region of interest" description="Disordered" evidence="15">
    <location>
        <begin position="809"/>
        <end position="847"/>
    </location>
</feature>
<keyword evidence="18" id="KW-1185">Reference proteome</keyword>
<dbReference type="GO" id="GO:0005656">
    <property type="term" value="C:nuclear pre-replicative complex"/>
    <property type="evidence" value="ECO:0007669"/>
    <property type="project" value="UniProtKB-ARBA"/>
</dbReference>
<dbReference type="Gene3D" id="3.30.1640.10">
    <property type="entry name" value="mini-chromosome maintenance (MCM) complex, chain A, domain 1"/>
    <property type="match status" value="1"/>
</dbReference>
<dbReference type="Gene3D" id="1.20.58.870">
    <property type="match status" value="1"/>
</dbReference>
<dbReference type="InterPro" id="IPR008049">
    <property type="entry name" value="MCM6"/>
</dbReference>
<name>A0A8H5G6B2_9AGAR</name>
<keyword evidence="11 14" id="KW-0131">Cell cycle</keyword>
<sequence length="971" mass="107192">MDSDLPSSPPAAPFSSLPASSAPDYDDTQTVNGQSSRGTPRRTTDVLTLDDEAEEETTQETGGRKRRRQRTQQQTGDVPLVRDAVGESVAESFETFLKTFTEEVALASTPASDGDVFNPPEGEKVYIEQIHLMREYELTTLYVDYGHLLSQDDVLAGAIQKQYYRFLPYLRRALQNIVAEIEPEYLKINPTAATTDSAHLQSREFSVAFYHLPLVSGIRDLRTDKIGTLMSISGTVTRTSEVRPELLFGSFICEVCNGLINDIEQQFKYTEPSLCPNPTCGNRSAWQLQIDTSKFTDWQKVRIQENPSEIPTGSMPRSLDVILRGELVERAKAGDKCVFTGTFIVVPDVSQLGLPGGDQTRIQREAARSGNNAMAGGIGGGVTGLKSLGVRDLQYKTAFLACMVNDSDARGGTNVRGEEESGEDSSQAFVQSLTEPEFEELKTMIDSDHIYSRLVESIAPTVYGHEIVKKGLLLQLMGGVHKQTGEGMHLRGDINICIVGDPSTSKSQFLKYICSFLPRAVYTSGKASSAAGLTAAVVKDEETGEFTIEAGALMLADNGICAIDEFDKMDIADQVAIHEAMEQQTISIAKAGIHATLNARTSILAAANPIGGRYDRKRTLRANVQMSAPIMSRFDLFFVVLDECDEKTDFNIAKHIVNVHRFQDEAINPEFSTETLQRYIRYARTFNPKLTPEAADVLVEKYRILRQDDASGAGRNSYRITVRQLESMIRLSEAIARANCTSEITPAFVREAYSLLRQSIIHVEQDDIDFDEEELEGEREAPARAASEDQEEESQDVDMAGIDTTDMADESGTAVASGGDPSSTAVASLSQHAQKAPAPAQPAAPRRKMTITHDKYMTLQSLIVLHLSEVERETGQGMDREALIDWYLELKEDEIQDVAELDYEKELITKVLRKLVKDNYLLEVKGDVQESLPSHEDSQQSAQADGDNLRVYYMVHPSVDTDESSAFTSTS</sequence>
<evidence type="ECO:0000259" key="16">
    <source>
        <dbReference type="PROSITE" id="PS50051"/>
    </source>
</evidence>
<evidence type="ECO:0000256" key="15">
    <source>
        <dbReference type="SAM" id="MobiDB-lite"/>
    </source>
</evidence>
<keyword evidence="8 13" id="KW-0067">ATP-binding</keyword>
<dbReference type="FunFam" id="1.20.58.870:FF:000002">
    <property type="entry name" value="DNA helicase"/>
    <property type="match status" value="1"/>
</dbReference>
<dbReference type="InterPro" id="IPR027925">
    <property type="entry name" value="MCM_N"/>
</dbReference>
<comment type="caution">
    <text evidence="17">The sequence shown here is derived from an EMBL/GenBank/DDBJ whole genome shotgun (WGS) entry which is preliminary data.</text>
</comment>
<feature type="compositionally biased region" description="Polar residues" evidence="15">
    <location>
        <begin position="28"/>
        <end position="38"/>
    </location>
</feature>
<keyword evidence="5 13" id="KW-0547">Nucleotide-binding</keyword>
<dbReference type="InterPro" id="IPR001208">
    <property type="entry name" value="MCM_dom"/>
</dbReference>
<feature type="region of interest" description="Disordered" evidence="15">
    <location>
        <begin position="767"/>
        <end position="797"/>
    </location>
</feature>
<dbReference type="GO" id="GO:0005524">
    <property type="term" value="F:ATP binding"/>
    <property type="evidence" value="ECO:0007669"/>
    <property type="project" value="UniProtKB-UniRule"/>
</dbReference>
<dbReference type="PRINTS" id="PR01662">
    <property type="entry name" value="MCMPROTEIN6"/>
</dbReference>
<gene>
    <name evidence="17" type="ORF">D9758_004830</name>
</gene>
<dbReference type="PANTHER" id="PTHR11630:SF43">
    <property type="entry name" value="DNA REPLICATION LICENSING FACTOR MCM6"/>
    <property type="match status" value="1"/>
</dbReference>
<feature type="compositionally biased region" description="Low complexity" evidence="15">
    <location>
        <begin position="833"/>
        <end position="844"/>
    </location>
</feature>
<dbReference type="InterPro" id="IPR041562">
    <property type="entry name" value="MCM_lid"/>
</dbReference>
<feature type="compositionally biased region" description="Acidic residues" evidence="15">
    <location>
        <begin position="767"/>
        <end position="777"/>
    </location>
</feature>
<dbReference type="SUPFAM" id="SSF52540">
    <property type="entry name" value="P-loop containing nucleoside triphosphate hydrolases"/>
    <property type="match status" value="1"/>
</dbReference>
<dbReference type="AlphaFoldDB" id="A0A8H5G6B2"/>
<proteinExistence type="inferred from homology"/>
<evidence type="ECO:0000313" key="17">
    <source>
        <dbReference type="EMBL" id="KAF5358990.1"/>
    </source>
</evidence>
<feature type="compositionally biased region" description="Polar residues" evidence="15">
    <location>
        <begin position="820"/>
        <end position="832"/>
    </location>
</feature>
<dbReference type="GO" id="GO:0031261">
    <property type="term" value="C:DNA replication preinitiation complex"/>
    <property type="evidence" value="ECO:0007669"/>
    <property type="project" value="UniProtKB-ARBA"/>
</dbReference>
<dbReference type="Proteomes" id="UP000559256">
    <property type="component" value="Unassembled WGS sequence"/>
</dbReference>
<dbReference type="GO" id="GO:0097373">
    <property type="term" value="C:MCM core complex"/>
    <property type="evidence" value="ECO:0007669"/>
    <property type="project" value="UniProtKB-ARBA"/>
</dbReference>
<dbReference type="Pfam" id="PF17855">
    <property type="entry name" value="MCM_lid"/>
    <property type="match status" value="1"/>
</dbReference>
<dbReference type="PRINTS" id="PR01657">
    <property type="entry name" value="MCMFAMILY"/>
</dbReference>
<evidence type="ECO:0000256" key="9">
    <source>
        <dbReference type="ARBA" id="ARBA00023125"/>
    </source>
</evidence>
<dbReference type="Pfam" id="PF18263">
    <property type="entry name" value="WHD_MCM6"/>
    <property type="match status" value="1"/>
</dbReference>
<evidence type="ECO:0000256" key="11">
    <source>
        <dbReference type="ARBA" id="ARBA00023306"/>
    </source>
</evidence>
<dbReference type="GO" id="GO:0006270">
    <property type="term" value="P:DNA replication initiation"/>
    <property type="evidence" value="ECO:0007669"/>
    <property type="project" value="UniProtKB-UniRule"/>
</dbReference>
<evidence type="ECO:0000256" key="6">
    <source>
        <dbReference type="ARBA" id="ARBA00022801"/>
    </source>
</evidence>
<dbReference type="Pfam" id="PF14551">
    <property type="entry name" value="MCM_N"/>
    <property type="match status" value="1"/>
</dbReference>
<keyword evidence="9 13" id="KW-0238">DNA-binding</keyword>
<evidence type="ECO:0000256" key="8">
    <source>
        <dbReference type="ARBA" id="ARBA00022840"/>
    </source>
</evidence>
<dbReference type="GO" id="GO:0042555">
    <property type="term" value="C:MCM complex"/>
    <property type="evidence" value="ECO:0007669"/>
    <property type="project" value="UniProtKB-UniRule"/>
</dbReference>
<dbReference type="Gene3D" id="3.40.50.300">
    <property type="entry name" value="P-loop containing nucleotide triphosphate hydrolases"/>
    <property type="match status" value="1"/>
</dbReference>
<dbReference type="EC" id="3.6.4.12" evidence="3 14"/>
<evidence type="ECO:0000256" key="12">
    <source>
        <dbReference type="ARBA" id="ARBA00073495"/>
    </source>
</evidence>
<evidence type="ECO:0000256" key="1">
    <source>
        <dbReference type="ARBA" id="ARBA00004123"/>
    </source>
</evidence>
<feature type="compositionally biased region" description="Acidic residues" evidence="15">
    <location>
        <begin position="48"/>
        <end position="58"/>
    </location>
</feature>
<keyword evidence="4 14" id="KW-0235">DNA replication</keyword>
<evidence type="ECO:0000256" key="10">
    <source>
        <dbReference type="ARBA" id="ARBA00023242"/>
    </source>
</evidence>
<dbReference type="PROSITE" id="PS50051">
    <property type="entry name" value="MCM_2"/>
    <property type="match status" value="1"/>
</dbReference>
<comment type="subunit">
    <text evidence="14">Component of the MCM2-7 complex.</text>
</comment>
<dbReference type="GO" id="GO:0003697">
    <property type="term" value="F:single-stranded DNA binding"/>
    <property type="evidence" value="ECO:0007669"/>
    <property type="project" value="TreeGrafter"/>
</dbReference>
<feature type="domain" description="MCM C-terminal AAA(+) ATPase" evidence="16">
    <location>
        <begin position="450"/>
        <end position="656"/>
    </location>
</feature>
<evidence type="ECO:0000256" key="14">
    <source>
        <dbReference type="RuleBase" id="RU368064"/>
    </source>
</evidence>
<dbReference type="FunFam" id="3.40.50.300:FF:000115">
    <property type="entry name" value="DNA helicase"/>
    <property type="match status" value="1"/>
</dbReference>
<dbReference type="InterPro" id="IPR033762">
    <property type="entry name" value="MCM_OB"/>
</dbReference>
<comment type="function">
    <text evidence="14">Acts as component of the MCM2-7 complex (MCM complex) which is the replicative helicase essential for 'once per cell cycle' DNA replication initiation and elongation in eukaryotic cells. The active ATPase sites in the MCM2-7 ring are formed through the interaction surfaces of two neighboring subunits such that a critical structure of a conserved arginine finger motif is provided in trans relative to the ATP-binding site of the Walker A box of the adjacent subunit. The six ATPase active sites, however, are likely to contribute differentially to the complex helicase activity.</text>
</comment>
<dbReference type="InterPro" id="IPR031327">
    <property type="entry name" value="MCM"/>
</dbReference>
<keyword evidence="7 14" id="KW-0347">Helicase</keyword>
<evidence type="ECO:0000256" key="3">
    <source>
        <dbReference type="ARBA" id="ARBA00012551"/>
    </source>
</evidence>
<dbReference type="GO" id="GO:0043596">
    <property type="term" value="C:nuclear replication fork"/>
    <property type="evidence" value="ECO:0007669"/>
    <property type="project" value="UniProtKB-ARBA"/>
</dbReference>
<comment type="similarity">
    <text evidence="2 13">Belongs to the MCM family.</text>
</comment>
<dbReference type="PANTHER" id="PTHR11630">
    <property type="entry name" value="DNA REPLICATION LICENSING FACTOR MCM FAMILY MEMBER"/>
    <property type="match status" value="1"/>
</dbReference>
<feature type="region of interest" description="Disordered" evidence="15">
    <location>
        <begin position="411"/>
        <end position="430"/>
    </location>
</feature>
<dbReference type="GO" id="GO:0000727">
    <property type="term" value="P:double-strand break repair via break-induced replication"/>
    <property type="evidence" value="ECO:0007669"/>
    <property type="project" value="TreeGrafter"/>
</dbReference>
<dbReference type="InterPro" id="IPR012340">
    <property type="entry name" value="NA-bd_OB-fold"/>
</dbReference>
<evidence type="ECO:0000256" key="5">
    <source>
        <dbReference type="ARBA" id="ARBA00022741"/>
    </source>
</evidence>
<dbReference type="Gene3D" id="2.40.50.140">
    <property type="entry name" value="Nucleic acid-binding proteins"/>
    <property type="match status" value="1"/>
</dbReference>
<dbReference type="InterPro" id="IPR018525">
    <property type="entry name" value="MCM_CS"/>
</dbReference>
<dbReference type="InterPro" id="IPR027417">
    <property type="entry name" value="P-loop_NTPase"/>
</dbReference>
<comment type="catalytic activity">
    <reaction evidence="14">
        <text>ATP + H2O = ADP + phosphate + H(+)</text>
        <dbReference type="Rhea" id="RHEA:13065"/>
        <dbReference type="ChEBI" id="CHEBI:15377"/>
        <dbReference type="ChEBI" id="CHEBI:15378"/>
        <dbReference type="ChEBI" id="CHEBI:30616"/>
        <dbReference type="ChEBI" id="CHEBI:43474"/>
        <dbReference type="ChEBI" id="CHEBI:456216"/>
        <dbReference type="EC" id="3.6.4.12"/>
    </reaction>
</comment>
<keyword evidence="6 14" id="KW-0378">Hydrolase</keyword>
<dbReference type="FunFam" id="2.20.28.10:FF:000003">
    <property type="entry name" value="DNA helicase"/>
    <property type="match status" value="1"/>
</dbReference>
<evidence type="ECO:0000256" key="4">
    <source>
        <dbReference type="ARBA" id="ARBA00022705"/>
    </source>
</evidence>
<evidence type="ECO:0000256" key="2">
    <source>
        <dbReference type="ARBA" id="ARBA00008010"/>
    </source>
</evidence>
<dbReference type="EMBL" id="JAACJM010000047">
    <property type="protein sequence ID" value="KAF5358990.1"/>
    <property type="molecule type" value="Genomic_DNA"/>
</dbReference>
<dbReference type="Gene3D" id="2.20.28.10">
    <property type="match status" value="1"/>
</dbReference>
<keyword evidence="10" id="KW-0539">Nucleus</keyword>
<dbReference type="SUPFAM" id="SSF50249">
    <property type="entry name" value="Nucleic acid-binding proteins"/>
    <property type="match status" value="1"/>
</dbReference>
<evidence type="ECO:0000256" key="7">
    <source>
        <dbReference type="ARBA" id="ARBA00022806"/>
    </source>
</evidence>
<dbReference type="GO" id="GO:1990518">
    <property type="term" value="F:single-stranded 3'-5' DNA helicase activity"/>
    <property type="evidence" value="ECO:0007669"/>
    <property type="project" value="TreeGrafter"/>
</dbReference>
<dbReference type="Pfam" id="PF17207">
    <property type="entry name" value="MCM_OB"/>
    <property type="match status" value="1"/>
</dbReference>
<dbReference type="GO" id="GO:0016787">
    <property type="term" value="F:hydrolase activity"/>
    <property type="evidence" value="ECO:0007669"/>
    <property type="project" value="UniProtKB-KW"/>
</dbReference>
<dbReference type="PROSITE" id="PS00847">
    <property type="entry name" value="MCM_1"/>
    <property type="match status" value="1"/>
</dbReference>
<comment type="subcellular location">
    <subcellularLocation>
        <location evidence="1 14">Nucleus</location>
    </subcellularLocation>
</comment>
<reference evidence="17 18" key="1">
    <citation type="journal article" date="2020" name="ISME J.">
        <title>Uncovering the hidden diversity of litter-decomposition mechanisms in mushroom-forming fungi.</title>
        <authorList>
            <person name="Floudas D."/>
            <person name="Bentzer J."/>
            <person name="Ahren D."/>
            <person name="Johansson T."/>
            <person name="Persson P."/>
            <person name="Tunlid A."/>
        </authorList>
    </citation>
    <scope>NUCLEOTIDE SEQUENCE [LARGE SCALE GENOMIC DNA]</scope>
    <source>
        <strain evidence="17 18">CBS 291.85</strain>
    </source>
</reference>
<accession>A0A8H5G6B2</accession>
<protein>
    <recommendedName>
        <fullName evidence="12 14">DNA replication licensing factor MCM6</fullName>
        <ecNumber evidence="3 14">3.6.4.12</ecNumber>
    </recommendedName>
</protein>
<evidence type="ECO:0000256" key="13">
    <source>
        <dbReference type="RuleBase" id="RU004070"/>
    </source>
</evidence>
<dbReference type="SMART" id="SM00350">
    <property type="entry name" value="MCM"/>
    <property type="match status" value="1"/>
</dbReference>
<dbReference type="Pfam" id="PF00493">
    <property type="entry name" value="MCM"/>
    <property type="match status" value="1"/>
</dbReference>
<dbReference type="GO" id="GO:1902969">
    <property type="term" value="P:mitotic DNA replication"/>
    <property type="evidence" value="ECO:0007669"/>
    <property type="project" value="TreeGrafter"/>
</dbReference>
<evidence type="ECO:0000313" key="18">
    <source>
        <dbReference type="Proteomes" id="UP000559256"/>
    </source>
</evidence>
<feature type="region of interest" description="Disordered" evidence="15">
    <location>
        <begin position="1"/>
        <end position="80"/>
    </location>
</feature>
<dbReference type="OrthoDB" id="1744952at2759"/>
<feature type="compositionally biased region" description="Low complexity" evidence="15">
    <location>
        <begin position="13"/>
        <end position="23"/>
    </location>
</feature>
<organism evidence="17 18">
    <name type="scientific">Tetrapyrgos nigripes</name>
    <dbReference type="NCBI Taxonomy" id="182062"/>
    <lineage>
        <taxon>Eukaryota</taxon>
        <taxon>Fungi</taxon>
        <taxon>Dikarya</taxon>
        <taxon>Basidiomycota</taxon>
        <taxon>Agaricomycotina</taxon>
        <taxon>Agaricomycetes</taxon>
        <taxon>Agaricomycetidae</taxon>
        <taxon>Agaricales</taxon>
        <taxon>Marasmiineae</taxon>
        <taxon>Marasmiaceae</taxon>
        <taxon>Tetrapyrgos</taxon>
    </lineage>
</organism>
<dbReference type="CDD" id="cd17757">
    <property type="entry name" value="MCM6"/>
    <property type="match status" value="1"/>
</dbReference>
<dbReference type="GO" id="GO:0006279">
    <property type="term" value="P:premeiotic DNA replication"/>
    <property type="evidence" value="ECO:0007669"/>
    <property type="project" value="UniProtKB-ARBA"/>
</dbReference>
<dbReference type="InterPro" id="IPR041024">
    <property type="entry name" value="Mcm6_C"/>
</dbReference>